<comment type="caution">
    <text evidence="2">The sequence shown here is derived from an EMBL/GenBank/DDBJ whole genome shotgun (WGS) entry which is preliminary data.</text>
</comment>
<keyword evidence="1" id="KW-0175">Coiled coil</keyword>
<name>A0A392UF33_9FABA</name>
<reference evidence="2 3" key="1">
    <citation type="journal article" date="2018" name="Front. Plant Sci.">
        <title>Red Clover (Trifolium pratense) and Zigzag Clover (T. medium) - A Picture of Genomic Similarities and Differences.</title>
        <authorList>
            <person name="Dluhosova J."/>
            <person name="Istvanek J."/>
            <person name="Nedelnik J."/>
            <person name="Repkova J."/>
        </authorList>
    </citation>
    <scope>NUCLEOTIDE SEQUENCE [LARGE SCALE GENOMIC DNA]</scope>
    <source>
        <strain evidence="3">cv. 10/8</strain>
        <tissue evidence="2">Leaf</tissue>
    </source>
</reference>
<evidence type="ECO:0000313" key="2">
    <source>
        <dbReference type="EMBL" id="MCI72133.1"/>
    </source>
</evidence>
<dbReference type="Proteomes" id="UP000265520">
    <property type="component" value="Unassembled WGS sequence"/>
</dbReference>
<feature type="coiled-coil region" evidence="1">
    <location>
        <begin position="22"/>
        <end position="56"/>
    </location>
</feature>
<dbReference type="AlphaFoldDB" id="A0A392UF33"/>
<feature type="non-terminal residue" evidence="2">
    <location>
        <position position="1"/>
    </location>
</feature>
<feature type="non-terminal residue" evidence="2">
    <location>
        <position position="79"/>
    </location>
</feature>
<keyword evidence="3" id="KW-1185">Reference proteome</keyword>
<evidence type="ECO:0000256" key="1">
    <source>
        <dbReference type="SAM" id="Coils"/>
    </source>
</evidence>
<organism evidence="2 3">
    <name type="scientific">Trifolium medium</name>
    <dbReference type="NCBI Taxonomy" id="97028"/>
    <lineage>
        <taxon>Eukaryota</taxon>
        <taxon>Viridiplantae</taxon>
        <taxon>Streptophyta</taxon>
        <taxon>Embryophyta</taxon>
        <taxon>Tracheophyta</taxon>
        <taxon>Spermatophyta</taxon>
        <taxon>Magnoliopsida</taxon>
        <taxon>eudicotyledons</taxon>
        <taxon>Gunneridae</taxon>
        <taxon>Pentapetalae</taxon>
        <taxon>rosids</taxon>
        <taxon>fabids</taxon>
        <taxon>Fabales</taxon>
        <taxon>Fabaceae</taxon>
        <taxon>Papilionoideae</taxon>
        <taxon>50 kb inversion clade</taxon>
        <taxon>NPAAA clade</taxon>
        <taxon>Hologalegina</taxon>
        <taxon>IRL clade</taxon>
        <taxon>Trifolieae</taxon>
        <taxon>Trifolium</taxon>
    </lineage>
</organism>
<dbReference type="EMBL" id="LXQA010811443">
    <property type="protein sequence ID" value="MCI72133.1"/>
    <property type="molecule type" value="Genomic_DNA"/>
</dbReference>
<proteinExistence type="predicted"/>
<protein>
    <submittedName>
        <fullName evidence="2">Uncharacterized protein</fullName>
    </submittedName>
</protein>
<evidence type="ECO:0000313" key="3">
    <source>
        <dbReference type="Proteomes" id="UP000265520"/>
    </source>
</evidence>
<accession>A0A392UF33</accession>
<sequence>ANQCKDNVDEMKKESNDAFLMVATCEDNIAKWRAEIKALKTKIAEEESRKEHFNKVATTISRARIEATTNEGLKCFGSA</sequence>